<gene>
    <name evidence="1" type="ORF">PUW23_03485</name>
</gene>
<evidence type="ECO:0000313" key="2">
    <source>
        <dbReference type="Proteomes" id="UP001220962"/>
    </source>
</evidence>
<dbReference type="EMBL" id="CP118101">
    <property type="protein sequence ID" value="WDH83320.1"/>
    <property type="molecule type" value="Genomic_DNA"/>
</dbReference>
<dbReference type="Proteomes" id="UP001220962">
    <property type="component" value="Chromosome"/>
</dbReference>
<protein>
    <submittedName>
        <fullName evidence="1">SIR2 family protein</fullName>
    </submittedName>
</protein>
<dbReference type="RefSeq" id="WP_274359453.1">
    <property type="nucleotide sequence ID" value="NZ_CP118101.1"/>
</dbReference>
<accession>A0AAX3N0E2</accession>
<reference evidence="1" key="1">
    <citation type="submission" date="2023-02" db="EMBL/GenBank/DDBJ databases">
        <title>Pathogen: clinical or host-associated sample.</title>
        <authorList>
            <person name="Hergert J."/>
            <person name="Casey R."/>
            <person name="Wagner J."/>
            <person name="Young E.L."/>
            <person name="Oakeson K.F."/>
        </authorList>
    </citation>
    <scope>NUCLEOTIDE SEQUENCE</scope>
    <source>
        <strain evidence="1">2022CK-00830</strain>
    </source>
</reference>
<evidence type="ECO:0000313" key="1">
    <source>
        <dbReference type="EMBL" id="WDH83320.1"/>
    </source>
</evidence>
<organism evidence="1 2">
    <name type="scientific">Paenibacillus urinalis</name>
    <dbReference type="NCBI Taxonomy" id="521520"/>
    <lineage>
        <taxon>Bacteria</taxon>
        <taxon>Bacillati</taxon>
        <taxon>Bacillota</taxon>
        <taxon>Bacilli</taxon>
        <taxon>Bacillales</taxon>
        <taxon>Paenibacillaceae</taxon>
        <taxon>Paenibacillus</taxon>
    </lineage>
</organism>
<dbReference type="Pfam" id="PF13289">
    <property type="entry name" value="SIR2_2"/>
    <property type="match status" value="1"/>
</dbReference>
<name>A0AAX3N0E2_9BACL</name>
<dbReference type="AlphaFoldDB" id="A0AAX3N0E2"/>
<proteinExistence type="predicted"/>
<sequence>MENEDTNVNKMYYLRHGENIFNNKSFEEQKKYISSQLNLQFNSENLHILIGSGCSLPAIPLMGHTFQKVKELVEIKEALGKFGGDSQDIEGYLNWLRTAMIFNENETPEFKKFELAYNCTKKELLKSINLNYHINIDDHSSDGDRKTKASLDNYLKFYSGIFAQREFKKLAPINVFTTNYDLFNEVAMELLGVHYTNGFRGTVNRTFDPSEFRLRLVDDENRYKDKWNVLRRYVKLYKIHGSIDWKFNHKLREIVQSSVNLDEYMDVMIYPTVDKHYETQQTPYSELFREFTINLQKKNSTLIVLGYGFPDDHINQLISQSLNNEDFTLIIFGNKNEANAAKFIEKHQEKYNFHFIGGNNGCEANGHHFNKVIEYLGSGEKNEDPE</sequence>